<dbReference type="KEGG" id="rfr:Rfer_2928"/>
<keyword evidence="2" id="KW-1185">Reference proteome</keyword>
<dbReference type="RefSeq" id="WP_011465205.1">
    <property type="nucleotide sequence ID" value="NC_007908.1"/>
</dbReference>
<dbReference type="HOGENOM" id="CLU_1260480_0_0_4"/>
<protein>
    <submittedName>
        <fullName evidence="1">Uncharacterized protein</fullName>
    </submittedName>
</protein>
<dbReference type="eggNOG" id="ENOG50333UR">
    <property type="taxonomic scope" value="Bacteria"/>
</dbReference>
<dbReference type="Proteomes" id="UP000008332">
    <property type="component" value="Chromosome"/>
</dbReference>
<evidence type="ECO:0000313" key="2">
    <source>
        <dbReference type="Proteomes" id="UP000008332"/>
    </source>
</evidence>
<gene>
    <name evidence="1" type="ordered locus">Rfer_2928</name>
</gene>
<evidence type="ECO:0000313" key="1">
    <source>
        <dbReference type="EMBL" id="ABD70639.1"/>
    </source>
</evidence>
<dbReference type="InterPro" id="IPR013792">
    <property type="entry name" value="RNA3'P_cycl/enolpyr_Trfase_a/b"/>
</dbReference>
<dbReference type="EMBL" id="CP000267">
    <property type="protein sequence ID" value="ABD70639.1"/>
    <property type="molecule type" value="Genomic_DNA"/>
</dbReference>
<accession>Q21UB4</accession>
<reference evidence="2" key="1">
    <citation type="submission" date="2006-02" db="EMBL/GenBank/DDBJ databases">
        <title>Complete sequence of chromosome of Rhodoferax ferrireducens DSM 15236.</title>
        <authorList>
            <person name="Copeland A."/>
            <person name="Lucas S."/>
            <person name="Lapidus A."/>
            <person name="Barry K."/>
            <person name="Detter J.C."/>
            <person name="Glavina del Rio T."/>
            <person name="Hammon N."/>
            <person name="Israni S."/>
            <person name="Pitluck S."/>
            <person name="Brettin T."/>
            <person name="Bruce D."/>
            <person name="Han C."/>
            <person name="Tapia R."/>
            <person name="Gilna P."/>
            <person name="Kiss H."/>
            <person name="Schmutz J."/>
            <person name="Larimer F."/>
            <person name="Land M."/>
            <person name="Kyrpides N."/>
            <person name="Ivanova N."/>
            <person name="Richardson P."/>
        </authorList>
    </citation>
    <scope>NUCLEOTIDE SEQUENCE [LARGE SCALE GENOMIC DNA]</scope>
    <source>
        <strain evidence="2">ATCC BAA-621 / DSM 15236 / T118</strain>
    </source>
</reference>
<dbReference type="STRING" id="338969.Rfer_2928"/>
<dbReference type="SUPFAM" id="SSF55205">
    <property type="entry name" value="EPT/RTPC-like"/>
    <property type="match status" value="1"/>
</dbReference>
<proteinExistence type="predicted"/>
<organism evidence="1 2">
    <name type="scientific">Albidiferax ferrireducens (strain ATCC BAA-621 / DSM 15236 / T118)</name>
    <name type="common">Rhodoferax ferrireducens</name>
    <dbReference type="NCBI Taxonomy" id="338969"/>
    <lineage>
        <taxon>Bacteria</taxon>
        <taxon>Pseudomonadati</taxon>
        <taxon>Pseudomonadota</taxon>
        <taxon>Betaproteobacteria</taxon>
        <taxon>Burkholderiales</taxon>
        <taxon>Comamonadaceae</taxon>
        <taxon>Rhodoferax</taxon>
    </lineage>
</organism>
<dbReference type="AlphaFoldDB" id="Q21UB4"/>
<dbReference type="GO" id="GO:0003824">
    <property type="term" value="F:catalytic activity"/>
    <property type="evidence" value="ECO:0007669"/>
    <property type="project" value="InterPro"/>
</dbReference>
<name>Q21UB4_ALBFT</name>
<dbReference type="OrthoDB" id="9149369at2"/>
<sequence>MSFLNQLKSQARALQSVQSVDLLQREANTRLTEAATTTVWLYVAELAKQLNVIAPGGPSLSLSSKTPWPAMKLVDFQVDARKKTLRDQEVFDYIALGWRLVPIDGVPVAGSVSANFPPDLQRIESRLAAGSVPHDRVHVRHPEKNTLQAIRFDYSTEARAGITITPDHEAANLVFRLANLQAFEVLTATYPAAQIQSPLLDELAKMIVGQASRFVFN</sequence>